<sequence length="24" mass="2898">MLLFISSFPILLHFLFCSSFDYKK</sequence>
<proteinExistence type="predicted"/>
<accession>A0A0K9PAQ0</accession>
<gene>
    <name evidence="1" type="ORF">ZOSMA_2G01550</name>
</gene>
<evidence type="ECO:0000313" key="1">
    <source>
        <dbReference type="EMBL" id="KMZ66143.1"/>
    </source>
</evidence>
<name>A0A0K9PAQ0_ZOSMR</name>
<keyword evidence="2" id="KW-1185">Reference proteome</keyword>
<protein>
    <submittedName>
        <fullName evidence="1">Uncharacterized protein</fullName>
    </submittedName>
</protein>
<dbReference type="AlphaFoldDB" id="A0A0K9PAQ0"/>
<dbReference type="Proteomes" id="UP000036987">
    <property type="component" value="Unassembled WGS sequence"/>
</dbReference>
<organism evidence="1 2">
    <name type="scientific">Zostera marina</name>
    <name type="common">Eelgrass</name>
    <dbReference type="NCBI Taxonomy" id="29655"/>
    <lineage>
        <taxon>Eukaryota</taxon>
        <taxon>Viridiplantae</taxon>
        <taxon>Streptophyta</taxon>
        <taxon>Embryophyta</taxon>
        <taxon>Tracheophyta</taxon>
        <taxon>Spermatophyta</taxon>
        <taxon>Magnoliopsida</taxon>
        <taxon>Liliopsida</taxon>
        <taxon>Zosteraceae</taxon>
        <taxon>Zostera</taxon>
    </lineage>
</organism>
<dbReference type="EMBL" id="LFYR01000981">
    <property type="protein sequence ID" value="KMZ66143.1"/>
    <property type="molecule type" value="Genomic_DNA"/>
</dbReference>
<reference evidence="2" key="1">
    <citation type="journal article" date="2016" name="Nature">
        <title>The genome of the seagrass Zostera marina reveals angiosperm adaptation to the sea.</title>
        <authorList>
            <person name="Olsen J.L."/>
            <person name="Rouze P."/>
            <person name="Verhelst B."/>
            <person name="Lin Y.-C."/>
            <person name="Bayer T."/>
            <person name="Collen J."/>
            <person name="Dattolo E."/>
            <person name="De Paoli E."/>
            <person name="Dittami S."/>
            <person name="Maumus F."/>
            <person name="Michel G."/>
            <person name="Kersting A."/>
            <person name="Lauritano C."/>
            <person name="Lohaus R."/>
            <person name="Toepel M."/>
            <person name="Tonon T."/>
            <person name="Vanneste K."/>
            <person name="Amirebrahimi M."/>
            <person name="Brakel J."/>
            <person name="Bostroem C."/>
            <person name="Chovatia M."/>
            <person name="Grimwood J."/>
            <person name="Jenkins J.W."/>
            <person name="Jueterbock A."/>
            <person name="Mraz A."/>
            <person name="Stam W.T."/>
            <person name="Tice H."/>
            <person name="Bornberg-Bauer E."/>
            <person name="Green P.J."/>
            <person name="Pearson G.A."/>
            <person name="Procaccini G."/>
            <person name="Duarte C.M."/>
            <person name="Schmutz J."/>
            <person name="Reusch T.B.H."/>
            <person name="Van de Peer Y."/>
        </authorList>
    </citation>
    <scope>NUCLEOTIDE SEQUENCE [LARGE SCALE GENOMIC DNA]</scope>
    <source>
        <strain evidence="2">cv. Finnish</strain>
    </source>
</reference>
<comment type="caution">
    <text evidence="1">The sequence shown here is derived from an EMBL/GenBank/DDBJ whole genome shotgun (WGS) entry which is preliminary data.</text>
</comment>
<evidence type="ECO:0000313" key="2">
    <source>
        <dbReference type="Proteomes" id="UP000036987"/>
    </source>
</evidence>